<dbReference type="EMBL" id="GL385401">
    <property type="protein sequence ID" value="EJT70987.1"/>
    <property type="molecule type" value="Genomic_DNA"/>
</dbReference>
<gene>
    <name evidence="3" type="primary">20352466</name>
    <name evidence="2" type="ORF">GGTG_12008</name>
</gene>
<evidence type="ECO:0008006" key="5">
    <source>
        <dbReference type="Google" id="ProtNLM"/>
    </source>
</evidence>
<proteinExistence type="predicted"/>
<dbReference type="OrthoDB" id="3889489at2759"/>
<dbReference type="EnsemblFungi" id="EJT70987">
    <property type="protein sequence ID" value="EJT70987"/>
    <property type="gene ID" value="GGTG_12008"/>
</dbReference>
<dbReference type="HOGENOM" id="CLU_090719_0_0_1"/>
<evidence type="ECO:0000313" key="4">
    <source>
        <dbReference type="Proteomes" id="UP000006039"/>
    </source>
</evidence>
<keyword evidence="1" id="KW-0732">Signal</keyword>
<dbReference type="AlphaFoldDB" id="J3PES9"/>
<dbReference type="eggNOG" id="ENOG502SKY0">
    <property type="taxonomic scope" value="Eukaryota"/>
</dbReference>
<name>J3PES9_GAET3</name>
<feature type="chain" id="PRO_5015095275" description="Glucuronan lyase A" evidence="1">
    <location>
        <begin position="25"/>
        <end position="268"/>
    </location>
</feature>
<evidence type="ECO:0000313" key="2">
    <source>
        <dbReference type="EMBL" id="EJT70987.1"/>
    </source>
</evidence>
<protein>
    <recommendedName>
        <fullName evidence="5">Glucuronan lyase A</fullName>
    </recommendedName>
</protein>
<reference evidence="2" key="2">
    <citation type="submission" date="2010-07" db="EMBL/GenBank/DDBJ databases">
        <authorList>
            <consortium name="The Broad Institute Genome Sequencing Platform"/>
            <consortium name="Broad Institute Genome Sequencing Center for Infectious Disease"/>
            <person name="Ma L.-J."/>
            <person name="Dead R."/>
            <person name="Young S."/>
            <person name="Zeng Q."/>
            <person name="Koehrsen M."/>
            <person name="Alvarado L."/>
            <person name="Berlin A."/>
            <person name="Chapman S.B."/>
            <person name="Chen Z."/>
            <person name="Freedman E."/>
            <person name="Gellesch M."/>
            <person name="Goldberg J."/>
            <person name="Griggs A."/>
            <person name="Gujja S."/>
            <person name="Heilman E.R."/>
            <person name="Heiman D."/>
            <person name="Hepburn T."/>
            <person name="Howarth C."/>
            <person name="Jen D."/>
            <person name="Larson L."/>
            <person name="Mehta T."/>
            <person name="Neiman D."/>
            <person name="Pearson M."/>
            <person name="Roberts A."/>
            <person name="Saif S."/>
            <person name="Shea T."/>
            <person name="Shenoy N."/>
            <person name="Sisk P."/>
            <person name="Stolte C."/>
            <person name="Sykes S."/>
            <person name="Walk T."/>
            <person name="White J."/>
            <person name="Yandava C."/>
            <person name="Haas B."/>
            <person name="Nusbaum C."/>
            <person name="Birren B."/>
        </authorList>
    </citation>
    <scope>NUCLEOTIDE SEQUENCE</scope>
    <source>
        <strain evidence="2">R3-111a-1</strain>
    </source>
</reference>
<evidence type="ECO:0000256" key="1">
    <source>
        <dbReference type="SAM" id="SignalP"/>
    </source>
</evidence>
<dbReference type="GeneID" id="20352466"/>
<dbReference type="Proteomes" id="UP000006039">
    <property type="component" value="Unassembled WGS sequence"/>
</dbReference>
<dbReference type="Pfam" id="PF14099">
    <property type="entry name" value="Polysacc_lyase"/>
    <property type="match status" value="1"/>
</dbReference>
<organism evidence="2">
    <name type="scientific">Gaeumannomyces tritici (strain R3-111a-1)</name>
    <name type="common">Wheat and barley take-all root rot fungus</name>
    <name type="synonym">Gaeumannomyces graminis var. tritici</name>
    <dbReference type="NCBI Taxonomy" id="644352"/>
    <lineage>
        <taxon>Eukaryota</taxon>
        <taxon>Fungi</taxon>
        <taxon>Dikarya</taxon>
        <taxon>Ascomycota</taxon>
        <taxon>Pezizomycotina</taxon>
        <taxon>Sordariomycetes</taxon>
        <taxon>Sordariomycetidae</taxon>
        <taxon>Magnaporthales</taxon>
        <taxon>Magnaporthaceae</taxon>
        <taxon>Gaeumannomyces</taxon>
    </lineage>
</organism>
<reference evidence="2" key="3">
    <citation type="submission" date="2010-09" db="EMBL/GenBank/DDBJ databases">
        <title>Annotation of Gaeumannomyces graminis var. tritici R3-111a-1.</title>
        <authorList>
            <consortium name="The Broad Institute Genome Sequencing Platform"/>
            <person name="Ma L.-J."/>
            <person name="Dead R."/>
            <person name="Young S.K."/>
            <person name="Zeng Q."/>
            <person name="Gargeya S."/>
            <person name="Fitzgerald M."/>
            <person name="Haas B."/>
            <person name="Abouelleil A."/>
            <person name="Alvarado L."/>
            <person name="Arachchi H.M."/>
            <person name="Berlin A."/>
            <person name="Brown A."/>
            <person name="Chapman S.B."/>
            <person name="Chen Z."/>
            <person name="Dunbar C."/>
            <person name="Freedman E."/>
            <person name="Gearin G."/>
            <person name="Gellesch M."/>
            <person name="Goldberg J."/>
            <person name="Griggs A."/>
            <person name="Gujja S."/>
            <person name="Heiman D."/>
            <person name="Howarth C."/>
            <person name="Larson L."/>
            <person name="Lui A."/>
            <person name="MacDonald P.J.P."/>
            <person name="Mehta T."/>
            <person name="Montmayeur A."/>
            <person name="Murphy C."/>
            <person name="Neiman D."/>
            <person name="Pearson M."/>
            <person name="Priest M."/>
            <person name="Roberts A."/>
            <person name="Saif S."/>
            <person name="Shea T."/>
            <person name="Shenoy N."/>
            <person name="Sisk P."/>
            <person name="Stolte C."/>
            <person name="Sykes S."/>
            <person name="Yandava C."/>
            <person name="Wortman J."/>
            <person name="Nusbaum C."/>
            <person name="Birren B."/>
        </authorList>
    </citation>
    <scope>NUCLEOTIDE SEQUENCE</scope>
    <source>
        <strain evidence="2">R3-111a-1</strain>
    </source>
</reference>
<reference evidence="3" key="4">
    <citation type="journal article" date="2015" name="G3 (Bethesda)">
        <title>Genome sequences of three phytopathogenic species of the Magnaporthaceae family of fungi.</title>
        <authorList>
            <person name="Okagaki L.H."/>
            <person name="Nunes C.C."/>
            <person name="Sailsbery J."/>
            <person name="Clay B."/>
            <person name="Brown D."/>
            <person name="John T."/>
            <person name="Oh Y."/>
            <person name="Young N."/>
            <person name="Fitzgerald M."/>
            <person name="Haas B.J."/>
            <person name="Zeng Q."/>
            <person name="Young S."/>
            <person name="Adiconis X."/>
            <person name="Fan L."/>
            <person name="Levin J.Z."/>
            <person name="Mitchell T.K."/>
            <person name="Okubara P.A."/>
            <person name="Farman M.L."/>
            <person name="Kohn L.M."/>
            <person name="Birren B."/>
            <person name="Ma L.-J."/>
            <person name="Dean R.A."/>
        </authorList>
    </citation>
    <scope>NUCLEOTIDE SEQUENCE</scope>
    <source>
        <strain evidence="3">R3-111a-1</strain>
    </source>
</reference>
<accession>J3PES9</accession>
<feature type="signal peptide" evidence="1">
    <location>
        <begin position="1"/>
        <end position="24"/>
    </location>
</feature>
<sequence>MAPQATIKALVVLALGLLSPFASAARSFENSGTLSGWHGKEIDSKTQGSVQEVTNVVLKGPTALKSTQTYLGSSYSGRYHAEVFRRDGYAPGQTRYYGFAFRLSDSWEFTDQNYNLAQFIADFSDLGKPSCDTWMPSTMVWVRGDKLRTRARRGDLSGSKCDKKTMSWDVATIERGRWYRVVLGVSWRTDGKGFIKVWLDGEQRLDKQDISTTVVDPGNRAFSFRVGLYANGWHDDEGGMKGSQAFRQVWFDEIAIGTSEAEVQPGSW</sequence>
<keyword evidence="4" id="KW-1185">Reference proteome</keyword>
<dbReference type="Gene3D" id="2.60.120.200">
    <property type="match status" value="1"/>
</dbReference>
<dbReference type="InterPro" id="IPR025975">
    <property type="entry name" value="Polysacc_lyase"/>
</dbReference>
<dbReference type="RefSeq" id="XP_009228165.1">
    <property type="nucleotide sequence ID" value="XM_009229901.1"/>
</dbReference>
<dbReference type="VEuPathDB" id="FungiDB:GGTG_12008"/>
<reference evidence="4" key="1">
    <citation type="submission" date="2010-07" db="EMBL/GenBank/DDBJ databases">
        <title>The genome sequence of Gaeumannomyces graminis var. tritici strain R3-111a-1.</title>
        <authorList>
            <consortium name="The Broad Institute Genome Sequencing Platform"/>
            <person name="Ma L.-J."/>
            <person name="Dead R."/>
            <person name="Young S."/>
            <person name="Zeng Q."/>
            <person name="Koehrsen M."/>
            <person name="Alvarado L."/>
            <person name="Berlin A."/>
            <person name="Chapman S.B."/>
            <person name="Chen Z."/>
            <person name="Freedman E."/>
            <person name="Gellesch M."/>
            <person name="Goldberg J."/>
            <person name="Griggs A."/>
            <person name="Gujja S."/>
            <person name="Heilman E.R."/>
            <person name="Heiman D."/>
            <person name="Hepburn T."/>
            <person name="Howarth C."/>
            <person name="Jen D."/>
            <person name="Larson L."/>
            <person name="Mehta T."/>
            <person name="Neiman D."/>
            <person name="Pearson M."/>
            <person name="Roberts A."/>
            <person name="Saif S."/>
            <person name="Shea T."/>
            <person name="Shenoy N."/>
            <person name="Sisk P."/>
            <person name="Stolte C."/>
            <person name="Sykes S."/>
            <person name="Walk T."/>
            <person name="White J."/>
            <person name="Yandava C."/>
            <person name="Haas B."/>
            <person name="Nusbaum C."/>
            <person name="Birren B."/>
        </authorList>
    </citation>
    <scope>NUCLEOTIDE SEQUENCE [LARGE SCALE GENOMIC DNA]</scope>
    <source>
        <strain evidence="4">R3-111a-1</strain>
    </source>
</reference>
<reference evidence="3" key="5">
    <citation type="submission" date="2018-04" db="UniProtKB">
        <authorList>
            <consortium name="EnsemblFungi"/>
        </authorList>
    </citation>
    <scope>IDENTIFICATION</scope>
    <source>
        <strain evidence="3">R3-111a-1</strain>
    </source>
</reference>
<evidence type="ECO:0000313" key="3">
    <source>
        <dbReference type="EnsemblFungi" id="EJT70987"/>
    </source>
</evidence>